<reference evidence="3 4" key="1">
    <citation type="submission" date="2020-01" db="EMBL/GenBank/DDBJ databases">
        <title>Leptobacterium flavescens.</title>
        <authorList>
            <person name="Wang G."/>
        </authorList>
    </citation>
    <scope>NUCLEOTIDE SEQUENCE [LARGE SCALE GENOMIC DNA]</scope>
    <source>
        <strain evidence="3 4">KCTC 22160</strain>
    </source>
</reference>
<evidence type="ECO:0000256" key="1">
    <source>
        <dbReference type="PROSITE-ProRule" id="PRU00110"/>
    </source>
</evidence>
<dbReference type="AlphaFoldDB" id="A0A6P0UPG9"/>
<evidence type="ECO:0000259" key="2">
    <source>
        <dbReference type="PROSITE" id="PS50894"/>
    </source>
</evidence>
<dbReference type="InterPro" id="IPR008207">
    <property type="entry name" value="Sig_transdc_His_kin_Hpt_dom"/>
</dbReference>
<comment type="caution">
    <text evidence="3">The sequence shown here is derived from an EMBL/GenBank/DDBJ whole genome shotgun (WGS) entry which is preliminary data.</text>
</comment>
<keyword evidence="1" id="KW-0597">Phosphoprotein</keyword>
<dbReference type="InterPro" id="IPR036641">
    <property type="entry name" value="HPT_dom_sf"/>
</dbReference>
<feature type="modified residue" description="Phosphohistidine" evidence="1">
    <location>
        <position position="54"/>
    </location>
</feature>
<dbReference type="Pfam" id="PF01627">
    <property type="entry name" value="Hpt"/>
    <property type="match status" value="1"/>
</dbReference>
<evidence type="ECO:0000313" key="3">
    <source>
        <dbReference type="EMBL" id="NER12256.1"/>
    </source>
</evidence>
<dbReference type="PROSITE" id="PS50894">
    <property type="entry name" value="HPT"/>
    <property type="match status" value="1"/>
</dbReference>
<dbReference type="EMBL" id="JAABOO010000001">
    <property type="protein sequence ID" value="NER12256.1"/>
    <property type="molecule type" value="Genomic_DNA"/>
</dbReference>
<dbReference type="GO" id="GO:0000160">
    <property type="term" value="P:phosphorelay signal transduction system"/>
    <property type="evidence" value="ECO:0007669"/>
    <property type="project" value="InterPro"/>
</dbReference>
<dbReference type="SUPFAM" id="SSF47226">
    <property type="entry name" value="Histidine-containing phosphotransfer domain, HPT domain"/>
    <property type="match status" value="1"/>
</dbReference>
<name>A0A6P0UPG9_9FLAO</name>
<dbReference type="GO" id="GO:0004672">
    <property type="term" value="F:protein kinase activity"/>
    <property type="evidence" value="ECO:0007669"/>
    <property type="project" value="UniProtKB-ARBA"/>
</dbReference>
<gene>
    <name evidence="3" type="ORF">GWK08_02270</name>
</gene>
<protein>
    <submittedName>
        <fullName evidence="3">Hpt domain-containing protein</fullName>
    </submittedName>
</protein>
<evidence type="ECO:0000313" key="4">
    <source>
        <dbReference type="Proteomes" id="UP000468581"/>
    </source>
</evidence>
<proteinExistence type="predicted"/>
<sequence length="112" mass="12648">MLYDLDKLTELSGGDEEFIVSVIGVFLEETPQDLANLKEAIANQKFEEIYQHAHKIKPNVDLLGMEEVRVKVLEIETQGKNDKDMGVINGLFPFVEENINKAIAQLKDNFGL</sequence>
<accession>A0A6P0UPG9</accession>
<dbReference type="Proteomes" id="UP000468581">
    <property type="component" value="Unassembled WGS sequence"/>
</dbReference>
<dbReference type="RefSeq" id="WP_163605285.1">
    <property type="nucleotide sequence ID" value="NZ_JAABOO010000001.1"/>
</dbReference>
<keyword evidence="4" id="KW-1185">Reference proteome</keyword>
<organism evidence="3 4">
    <name type="scientific">Leptobacterium flavescens</name>
    <dbReference type="NCBI Taxonomy" id="472055"/>
    <lineage>
        <taxon>Bacteria</taxon>
        <taxon>Pseudomonadati</taxon>
        <taxon>Bacteroidota</taxon>
        <taxon>Flavobacteriia</taxon>
        <taxon>Flavobacteriales</taxon>
        <taxon>Flavobacteriaceae</taxon>
        <taxon>Leptobacterium</taxon>
    </lineage>
</organism>
<feature type="domain" description="HPt" evidence="2">
    <location>
        <begin position="15"/>
        <end position="109"/>
    </location>
</feature>
<dbReference type="Gene3D" id="1.20.120.160">
    <property type="entry name" value="HPT domain"/>
    <property type="match status" value="1"/>
</dbReference>